<dbReference type="AlphaFoldDB" id="A0A3B3T0W7"/>
<sequence>MALKSAALLLLALVAFVYAEAFTSQALDCCLSTSSKMIPARTVKSYVKQTVNGGCQIPAIQFITKKNKKLCAPVPEDYNWAARLMDLLDRKHGHSYKRPHGVTETQVGLEAEQRNSSQSVLS</sequence>
<dbReference type="InterPro" id="IPR039809">
    <property type="entry name" value="Chemokine_b/g/d"/>
</dbReference>
<dbReference type="PANTHER" id="PTHR12015">
    <property type="entry name" value="SMALL INDUCIBLE CYTOKINE A"/>
    <property type="match status" value="1"/>
</dbReference>
<proteinExistence type="predicted"/>
<feature type="region of interest" description="Disordered" evidence="2">
    <location>
        <begin position="94"/>
        <end position="122"/>
    </location>
</feature>
<keyword evidence="6" id="KW-1185">Reference proteome</keyword>
<name>A0A3B3T0W7_9TELE</name>
<evidence type="ECO:0000259" key="4">
    <source>
        <dbReference type="SMART" id="SM00199"/>
    </source>
</evidence>
<reference evidence="5" key="2">
    <citation type="submission" date="2025-09" db="UniProtKB">
        <authorList>
            <consortium name="Ensembl"/>
        </authorList>
    </citation>
    <scope>IDENTIFICATION</scope>
</reference>
<dbReference type="SUPFAM" id="SSF54117">
    <property type="entry name" value="Interleukin 8-like chemokines"/>
    <property type="match status" value="1"/>
</dbReference>
<dbReference type="Ensembl" id="ENSPKIT00000017471.1">
    <property type="protein sequence ID" value="ENSPKIP00000036524.1"/>
    <property type="gene ID" value="ENSPKIG00000015060.1"/>
</dbReference>
<evidence type="ECO:0000313" key="6">
    <source>
        <dbReference type="Proteomes" id="UP000261540"/>
    </source>
</evidence>
<feature type="domain" description="Chemokine interleukin-8-like" evidence="4">
    <location>
        <begin position="26"/>
        <end position="88"/>
    </location>
</feature>
<keyword evidence="1" id="KW-0202">Cytokine</keyword>
<dbReference type="PANTHER" id="PTHR12015:SF108">
    <property type="entry name" value="C-C MOTIF CHEMOKINE 20"/>
    <property type="match status" value="1"/>
</dbReference>
<dbReference type="GO" id="GO:0006955">
    <property type="term" value="P:immune response"/>
    <property type="evidence" value="ECO:0007669"/>
    <property type="project" value="InterPro"/>
</dbReference>
<dbReference type="Proteomes" id="UP000261540">
    <property type="component" value="Unplaced"/>
</dbReference>
<evidence type="ECO:0000313" key="5">
    <source>
        <dbReference type="Ensembl" id="ENSPKIP00000036524.1"/>
    </source>
</evidence>
<dbReference type="Gene3D" id="2.40.50.40">
    <property type="match status" value="1"/>
</dbReference>
<feature type="signal peptide" evidence="3">
    <location>
        <begin position="1"/>
        <end position="19"/>
    </location>
</feature>
<dbReference type="SMART" id="SM00199">
    <property type="entry name" value="SCY"/>
    <property type="match status" value="1"/>
</dbReference>
<evidence type="ECO:0000256" key="1">
    <source>
        <dbReference type="ARBA" id="ARBA00022514"/>
    </source>
</evidence>
<organism evidence="5 6">
    <name type="scientific">Paramormyrops kingsleyae</name>
    <dbReference type="NCBI Taxonomy" id="1676925"/>
    <lineage>
        <taxon>Eukaryota</taxon>
        <taxon>Metazoa</taxon>
        <taxon>Chordata</taxon>
        <taxon>Craniata</taxon>
        <taxon>Vertebrata</taxon>
        <taxon>Euteleostomi</taxon>
        <taxon>Actinopterygii</taxon>
        <taxon>Neopterygii</taxon>
        <taxon>Teleostei</taxon>
        <taxon>Osteoglossocephala</taxon>
        <taxon>Osteoglossomorpha</taxon>
        <taxon>Osteoglossiformes</taxon>
        <taxon>Mormyridae</taxon>
        <taxon>Paramormyrops</taxon>
    </lineage>
</organism>
<reference evidence="5" key="1">
    <citation type="submission" date="2025-08" db="UniProtKB">
        <authorList>
            <consortium name="Ensembl"/>
        </authorList>
    </citation>
    <scope>IDENTIFICATION</scope>
</reference>
<accession>A0A3B3T0W7</accession>
<dbReference type="Pfam" id="PF00048">
    <property type="entry name" value="IL8"/>
    <property type="match status" value="1"/>
</dbReference>
<dbReference type="InterPro" id="IPR036048">
    <property type="entry name" value="Interleukin_8-like_sf"/>
</dbReference>
<dbReference type="GO" id="GO:0005615">
    <property type="term" value="C:extracellular space"/>
    <property type="evidence" value="ECO:0007669"/>
    <property type="project" value="UniProtKB-KW"/>
</dbReference>
<feature type="chain" id="PRO_5017406424" description="Chemokine interleukin-8-like domain-containing protein" evidence="3">
    <location>
        <begin position="20"/>
        <end position="122"/>
    </location>
</feature>
<dbReference type="GO" id="GO:0008009">
    <property type="term" value="F:chemokine activity"/>
    <property type="evidence" value="ECO:0007669"/>
    <property type="project" value="InterPro"/>
</dbReference>
<evidence type="ECO:0000256" key="2">
    <source>
        <dbReference type="SAM" id="MobiDB-lite"/>
    </source>
</evidence>
<protein>
    <recommendedName>
        <fullName evidence="4">Chemokine interleukin-8-like domain-containing protein</fullName>
    </recommendedName>
</protein>
<dbReference type="InterPro" id="IPR001811">
    <property type="entry name" value="Chemokine_IL8-like_dom"/>
</dbReference>
<dbReference type="GeneTree" id="ENSGT01030000234821"/>
<evidence type="ECO:0000256" key="3">
    <source>
        <dbReference type="SAM" id="SignalP"/>
    </source>
</evidence>
<keyword evidence="3" id="KW-0732">Signal</keyword>